<gene>
    <name evidence="1" type="ORF">Jolie1_017</name>
</gene>
<dbReference type="Proteomes" id="UP000203096">
    <property type="component" value="Segment"/>
</dbReference>
<dbReference type="EMBL" id="KJ433976">
    <property type="protein sequence ID" value="AHJ88517.1"/>
    <property type="molecule type" value="Genomic_DNA"/>
</dbReference>
<keyword evidence="2" id="KW-1185">Reference proteome</keyword>
<reference evidence="1 2" key="1">
    <citation type="journal article" date="2014" name="Genome Announc.">
        <title>Complete genome sequences of nine mycobacteriophages.</title>
        <authorList>
            <person name="Franceschelli J.J."/>
            <person name="Suarez C.A."/>
            <person name="Teran L."/>
            <person name="Raya R.R."/>
            <person name="Morbidoni H.R."/>
        </authorList>
    </citation>
    <scope>NUCLEOTIDE SEQUENCE [LARGE SCALE GENOMIC DNA]</scope>
</reference>
<organism evidence="1 2">
    <name type="scientific">Mycobacterium phage Julie1</name>
    <dbReference type="NCBI Taxonomy" id="1463812"/>
    <lineage>
        <taxon>Viruses</taxon>
        <taxon>Duplodnaviria</taxon>
        <taxon>Heunggongvirae</taxon>
        <taxon>Uroviricota</taxon>
        <taxon>Caudoviricetes</taxon>
        <taxon>Bclasvirinae</taxon>
        <taxon>Julieunavirus</taxon>
        <taxon>Julieunavirus julie1</taxon>
    </lineage>
</organism>
<dbReference type="Pfam" id="PF23814">
    <property type="entry name" value="DUF7185"/>
    <property type="match status" value="1"/>
</dbReference>
<dbReference type="KEGG" id="vg:18505881"/>
<dbReference type="RefSeq" id="YP_009009217.1">
    <property type="nucleotide sequence ID" value="NC_023600.1"/>
</dbReference>
<evidence type="ECO:0000313" key="2">
    <source>
        <dbReference type="Proteomes" id="UP000203096"/>
    </source>
</evidence>
<protein>
    <submittedName>
        <fullName evidence="1">Uncharacterized protein</fullName>
    </submittedName>
</protein>
<sequence length="101" mass="10950">MSARDRPARQRGQTMITTATEIDREFRVAIAHTEASTAEVRMARALFDVKALDARPDTVADALSAAARLDAMGLLPSQVRRLYGNGGQMHDLVTEAVAAVR</sequence>
<name>W8EB41_9CAUD</name>
<dbReference type="InterPro" id="IPR055609">
    <property type="entry name" value="DUF7185"/>
</dbReference>
<proteinExistence type="predicted"/>
<evidence type="ECO:0000313" key="1">
    <source>
        <dbReference type="EMBL" id="AHJ88517.1"/>
    </source>
</evidence>
<accession>W8EB41</accession>
<dbReference type="GeneID" id="18505881"/>